<sequence>MLAMVPRRIWMHYTETAGRMLRRLRLQRNLTLQDVATQLNVSVAALSRKERGIDAINRIDIRLAIQALQLTPWEAHELWTAAGFIPESGLVEPRDHDLRTFAETLLSGLPYPAYISDLIGYVQAWNQGFEALWEASQSTSRPLHLLQELFTSRARARLGERWQSCVEQTIALFYQKTLRLSNDPRFRALLQRLQEQHGAEFTAMWNQAQQRRDRGDLPLPVAMGGTLVSYASPLGSIEYLLMQSSFQLAVPYELYLYVPFGEESQQRYSQFQALLGPDQIYYAEGPAYDEGNGSAQ</sequence>
<dbReference type="Gene3D" id="1.10.260.40">
    <property type="entry name" value="lambda repressor-like DNA-binding domains"/>
    <property type="match status" value="1"/>
</dbReference>
<gene>
    <name evidence="2" type="ORF">FKZ61_07435</name>
</gene>
<dbReference type="GO" id="GO:0003677">
    <property type="term" value="F:DNA binding"/>
    <property type="evidence" value="ECO:0007669"/>
    <property type="project" value="InterPro"/>
</dbReference>
<dbReference type="EMBL" id="VIGC01000008">
    <property type="protein sequence ID" value="TQE96319.1"/>
    <property type="molecule type" value="Genomic_DNA"/>
</dbReference>
<feature type="domain" description="HTH cro/C1-type" evidence="1">
    <location>
        <begin position="21"/>
        <end position="52"/>
    </location>
</feature>
<name>A0A540VHS6_9CHLR</name>
<dbReference type="SUPFAM" id="SSF47413">
    <property type="entry name" value="lambda repressor-like DNA-binding domains"/>
    <property type="match status" value="1"/>
</dbReference>
<dbReference type="InParanoid" id="A0A540VHS6"/>
<evidence type="ECO:0000313" key="2">
    <source>
        <dbReference type="EMBL" id="TQE96319.1"/>
    </source>
</evidence>
<protein>
    <submittedName>
        <fullName evidence="2">Helix-turn-helix domain-containing protein</fullName>
    </submittedName>
</protein>
<keyword evidence="3" id="KW-1185">Reference proteome</keyword>
<evidence type="ECO:0000313" key="3">
    <source>
        <dbReference type="Proteomes" id="UP000317371"/>
    </source>
</evidence>
<dbReference type="OrthoDB" id="3542608at2"/>
<organism evidence="2 3">
    <name type="scientific">Litorilinea aerophila</name>
    <dbReference type="NCBI Taxonomy" id="1204385"/>
    <lineage>
        <taxon>Bacteria</taxon>
        <taxon>Bacillati</taxon>
        <taxon>Chloroflexota</taxon>
        <taxon>Caldilineae</taxon>
        <taxon>Caldilineales</taxon>
        <taxon>Caldilineaceae</taxon>
        <taxon>Litorilinea</taxon>
    </lineage>
</organism>
<reference evidence="2 3" key="1">
    <citation type="submission" date="2019-06" db="EMBL/GenBank/DDBJ databases">
        <title>Genome sequence of Litorilinea aerophila BAA-2444.</title>
        <authorList>
            <person name="Maclea K.S."/>
            <person name="Maurais E.G."/>
            <person name="Iannazzi L.C."/>
        </authorList>
    </citation>
    <scope>NUCLEOTIDE SEQUENCE [LARGE SCALE GENOMIC DNA]</scope>
    <source>
        <strain evidence="2 3">ATCC BAA-2444</strain>
    </source>
</reference>
<dbReference type="Pfam" id="PF13560">
    <property type="entry name" value="HTH_31"/>
    <property type="match status" value="1"/>
</dbReference>
<evidence type="ECO:0000259" key="1">
    <source>
        <dbReference type="PROSITE" id="PS50943"/>
    </source>
</evidence>
<accession>A0A540VHS6</accession>
<dbReference type="Proteomes" id="UP000317371">
    <property type="component" value="Unassembled WGS sequence"/>
</dbReference>
<dbReference type="Gene3D" id="3.30.450.180">
    <property type="match status" value="1"/>
</dbReference>
<dbReference type="Pfam" id="PF17765">
    <property type="entry name" value="MLTR_LBD"/>
    <property type="match status" value="1"/>
</dbReference>
<dbReference type="InterPro" id="IPR010982">
    <property type="entry name" value="Lambda_DNA-bd_dom_sf"/>
</dbReference>
<dbReference type="InterPro" id="IPR041413">
    <property type="entry name" value="MLTR_LBD"/>
</dbReference>
<dbReference type="AlphaFoldDB" id="A0A540VHS6"/>
<dbReference type="SMART" id="SM00530">
    <property type="entry name" value="HTH_XRE"/>
    <property type="match status" value="1"/>
</dbReference>
<dbReference type="PANTHER" id="PTHR35010">
    <property type="entry name" value="BLL4672 PROTEIN-RELATED"/>
    <property type="match status" value="1"/>
</dbReference>
<dbReference type="InterPro" id="IPR001387">
    <property type="entry name" value="Cro/C1-type_HTH"/>
</dbReference>
<dbReference type="PROSITE" id="PS50943">
    <property type="entry name" value="HTH_CROC1"/>
    <property type="match status" value="1"/>
</dbReference>
<proteinExistence type="predicted"/>
<comment type="caution">
    <text evidence="2">The sequence shown here is derived from an EMBL/GenBank/DDBJ whole genome shotgun (WGS) entry which is preliminary data.</text>
</comment>